<evidence type="ECO:0000313" key="3">
    <source>
        <dbReference type="EMBL" id="TKD51139.1"/>
    </source>
</evidence>
<dbReference type="InterPro" id="IPR001437">
    <property type="entry name" value="Tscrpt_elong_fac_GreA/B_C"/>
</dbReference>
<dbReference type="Pfam" id="PF01272">
    <property type="entry name" value="GreA_GreB"/>
    <property type="match status" value="1"/>
</dbReference>
<organism evidence="3 4">
    <name type="scientific">Sphingomonas baiyangensis</name>
    <dbReference type="NCBI Taxonomy" id="2572576"/>
    <lineage>
        <taxon>Bacteria</taxon>
        <taxon>Pseudomonadati</taxon>
        <taxon>Pseudomonadota</taxon>
        <taxon>Alphaproteobacteria</taxon>
        <taxon>Sphingomonadales</taxon>
        <taxon>Sphingomonadaceae</taxon>
        <taxon>Sphingomonas</taxon>
    </lineage>
</organism>
<dbReference type="AlphaFoldDB" id="A0A4U1L2Q1"/>
<dbReference type="GO" id="GO:0006354">
    <property type="term" value="P:DNA-templated transcription elongation"/>
    <property type="evidence" value="ECO:0007669"/>
    <property type="project" value="TreeGrafter"/>
</dbReference>
<dbReference type="PANTHER" id="PTHR30437">
    <property type="entry name" value="TRANSCRIPTION ELONGATION FACTOR GREA"/>
    <property type="match status" value="1"/>
</dbReference>
<name>A0A4U1L2Q1_9SPHN</name>
<dbReference type="RefSeq" id="WP_136944152.1">
    <property type="nucleotide sequence ID" value="NZ_SWKR01000002.1"/>
</dbReference>
<dbReference type="Gene3D" id="3.10.50.30">
    <property type="entry name" value="Transcription elongation factor, GreA/GreB, C-terminal domain"/>
    <property type="match status" value="1"/>
</dbReference>
<feature type="compositionally biased region" description="Basic and acidic residues" evidence="1">
    <location>
        <begin position="1"/>
        <end position="17"/>
    </location>
</feature>
<dbReference type="PANTHER" id="PTHR30437:SF6">
    <property type="entry name" value="TRANSCRIPTION ELONGATION FACTOR GREB"/>
    <property type="match status" value="1"/>
</dbReference>
<dbReference type="InterPro" id="IPR036953">
    <property type="entry name" value="GreA/GreB_C_sf"/>
</dbReference>
<dbReference type="GO" id="GO:0070063">
    <property type="term" value="F:RNA polymerase binding"/>
    <property type="evidence" value="ECO:0007669"/>
    <property type="project" value="InterPro"/>
</dbReference>
<dbReference type="GO" id="GO:0032784">
    <property type="term" value="P:regulation of DNA-templated transcription elongation"/>
    <property type="evidence" value="ECO:0007669"/>
    <property type="project" value="InterPro"/>
</dbReference>
<dbReference type="Proteomes" id="UP000309138">
    <property type="component" value="Unassembled WGS sequence"/>
</dbReference>
<dbReference type="EMBL" id="SWKR01000002">
    <property type="protein sequence ID" value="TKD51139.1"/>
    <property type="molecule type" value="Genomic_DNA"/>
</dbReference>
<keyword evidence="3" id="KW-0418">Kinase</keyword>
<comment type="caution">
    <text evidence="3">The sequence shown here is derived from an EMBL/GenBank/DDBJ whole genome shotgun (WGS) entry which is preliminary data.</text>
</comment>
<reference evidence="3 4" key="1">
    <citation type="submission" date="2019-04" db="EMBL/GenBank/DDBJ databases">
        <authorList>
            <person name="Yang Y."/>
            <person name="Wei D."/>
        </authorList>
    </citation>
    <scope>NUCLEOTIDE SEQUENCE [LARGE SCALE GENOMIC DNA]</scope>
    <source>
        <strain evidence="3 4">L-1-4w-11</strain>
    </source>
</reference>
<gene>
    <name evidence="3" type="ORF">FBR43_10500</name>
</gene>
<keyword evidence="4" id="KW-1185">Reference proteome</keyword>
<evidence type="ECO:0000313" key="4">
    <source>
        <dbReference type="Proteomes" id="UP000309138"/>
    </source>
</evidence>
<dbReference type="OrthoDB" id="8537952at2"/>
<feature type="domain" description="Transcription elongation factor GreA/GreB C-terminal" evidence="2">
    <location>
        <begin position="81"/>
        <end position="149"/>
    </location>
</feature>
<accession>A0A4U1L2Q1</accession>
<feature type="region of interest" description="Disordered" evidence="1">
    <location>
        <begin position="1"/>
        <end position="25"/>
    </location>
</feature>
<protein>
    <submittedName>
        <fullName evidence="3">Nucleoside-diphosphate kinase</fullName>
    </submittedName>
</protein>
<dbReference type="GO" id="GO:0003677">
    <property type="term" value="F:DNA binding"/>
    <property type="evidence" value="ECO:0007669"/>
    <property type="project" value="InterPro"/>
</dbReference>
<keyword evidence="3" id="KW-0808">Transferase</keyword>
<dbReference type="GO" id="GO:0016301">
    <property type="term" value="F:kinase activity"/>
    <property type="evidence" value="ECO:0007669"/>
    <property type="project" value="UniProtKB-KW"/>
</dbReference>
<proteinExistence type="predicted"/>
<evidence type="ECO:0000256" key="1">
    <source>
        <dbReference type="SAM" id="MobiDB-lite"/>
    </source>
</evidence>
<dbReference type="InterPro" id="IPR023459">
    <property type="entry name" value="Tscrpt_elong_fac_GreA/B_fam"/>
</dbReference>
<evidence type="ECO:0000259" key="2">
    <source>
        <dbReference type="Pfam" id="PF01272"/>
    </source>
</evidence>
<sequence length="156" mass="16652">MSVAFRRESDDEHKEPAFELPLPPGPNLVTAEGLALIEARVAAFEAEVEAAPDDEARKRSKRDLRYWLARASTAEVQPPPPSGEVAFGSRVTYRLDGRERTVALVGSDEADPAAGRIPFTAPLAQAMMGAEAGEHVDFGGRSEAIEIVAAEPMGAP</sequence>
<dbReference type="SUPFAM" id="SSF54534">
    <property type="entry name" value="FKBP-like"/>
    <property type="match status" value="1"/>
</dbReference>